<evidence type="ECO:0000313" key="2">
    <source>
        <dbReference type="Proteomes" id="UP000323082"/>
    </source>
</evidence>
<dbReference type="RefSeq" id="WP_149835274.1">
    <property type="nucleotide sequence ID" value="NZ_VUNZ01000004.1"/>
</dbReference>
<proteinExistence type="predicted"/>
<evidence type="ECO:0000313" key="1">
    <source>
        <dbReference type="EMBL" id="KAA2217799.1"/>
    </source>
</evidence>
<dbReference type="InterPro" id="IPR011990">
    <property type="entry name" value="TPR-like_helical_dom_sf"/>
</dbReference>
<dbReference type="AlphaFoldDB" id="A0A5B2TU81"/>
<accession>A0A5B2TU81</accession>
<dbReference type="EMBL" id="VUNZ01000004">
    <property type="protein sequence ID" value="KAA2217799.1"/>
    <property type="molecule type" value="Genomic_DNA"/>
</dbReference>
<name>A0A5B2TU81_9FLAO</name>
<dbReference type="Gene3D" id="1.25.40.10">
    <property type="entry name" value="Tetratricopeptide repeat domain"/>
    <property type="match status" value="1"/>
</dbReference>
<protein>
    <recommendedName>
        <fullName evidence="3">Tetratricopeptide repeat protein</fullName>
    </recommendedName>
</protein>
<evidence type="ECO:0008006" key="3">
    <source>
        <dbReference type="Google" id="ProtNLM"/>
    </source>
</evidence>
<reference evidence="1 2" key="1">
    <citation type="journal article" date="2015" name="Int. J. Syst. Evol. Microbiol.">
        <title>Chryseobacterium sediminis sp. nov., isolated from a river sediment.</title>
        <authorList>
            <person name="Kampfer P."/>
            <person name="Busse H.J."/>
            <person name="McInroy J.A."/>
            <person name="Glaeser S.P."/>
        </authorList>
    </citation>
    <scope>NUCLEOTIDE SEQUENCE [LARGE SCALE GENOMIC DNA]</scope>
    <source>
        <strain evidence="1 2">IMT-174</strain>
    </source>
</reference>
<dbReference type="SUPFAM" id="SSF48452">
    <property type="entry name" value="TPR-like"/>
    <property type="match status" value="1"/>
</dbReference>
<sequence length="322" mass="38584">MKKKLLVLLYLIICINTYSQSQKLRGEWILDKIVQPDGKNLEINNSKYSFKLFYIINQDELVIYNQKFKAKFYNDKINLENRAFKYWFEDNYLILQEGNEISLLLKEKDFIKKYPEFKPKIEVRNNDSLMVANQVIHPIFNHEKTFENFIIPLMNQENSKDMNDLYFKMEYILTKDNKITNIKILDKRTPRYDKEFVQALMQAEKYFQNPYGIDMLVTEERHFLKLFQDLTDTSEKNLYHIIGNGFEYYNNNQFEKAIENLSKLDNLSIKDNRFISRFHDGYIKLGISYLAVGKNEQACTSFKKAGDLTDFEVRNYLKDFCK</sequence>
<gene>
    <name evidence="1" type="ORF">FW780_19415</name>
</gene>
<dbReference type="OrthoDB" id="707134at2"/>
<dbReference type="Proteomes" id="UP000323082">
    <property type="component" value="Unassembled WGS sequence"/>
</dbReference>
<comment type="caution">
    <text evidence="1">The sequence shown here is derived from an EMBL/GenBank/DDBJ whole genome shotgun (WGS) entry which is preliminary data.</text>
</comment>
<organism evidence="1 2">
    <name type="scientific">Chryseobacterium sediminis</name>
    <dbReference type="NCBI Taxonomy" id="1679494"/>
    <lineage>
        <taxon>Bacteria</taxon>
        <taxon>Pseudomonadati</taxon>
        <taxon>Bacteroidota</taxon>
        <taxon>Flavobacteriia</taxon>
        <taxon>Flavobacteriales</taxon>
        <taxon>Weeksellaceae</taxon>
        <taxon>Chryseobacterium group</taxon>
        <taxon>Chryseobacterium</taxon>
    </lineage>
</organism>